<keyword evidence="3" id="KW-1185">Reference proteome</keyword>
<organism evidence="2 3">
    <name type="scientific">Rhizobium oryzicola</name>
    <dbReference type="NCBI Taxonomy" id="1232668"/>
    <lineage>
        <taxon>Bacteria</taxon>
        <taxon>Pseudomonadati</taxon>
        <taxon>Pseudomonadota</taxon>
        <taxon>Alphaproteobacteria</taxon>
        <taxon>Hyphomicrobiales</taxon>
        <taxon>Rhizobiaceae</taxon>
        <taxon>Rhizobium/Agrobacterium group</taxon>
        <taxon>Rhizobium</taxon>
    </lineage>
</organism>
<dbReference type="Proteomes" id="UP001169006">
    <property type="component" value="Unassembled WGS sequence"/>
</dbReference>
<feature type="region of interest" description="Disordered" evidence="1">
    <location>
        <begin position="123"/>
        <end position="144"/>
    </location>
</feature>
<name>A0ABT8SWA1_9HYPH</name>
<evidence type="ECO:0008006" key="4">
    <source>
        <dbReference type="Google" id="ProtNLM"/>
    </source>
</evidence>
<proteinExistence type="predicted"/>
<gene>
    <name evidence="2" type="ORF">Q2T52_09960</name>
</gene>
<sequence length="144" mass="14773">MDDVSETIRQLLRSTALGIAERDQVPPGILHILSARDLLLGSLLQEFNALMNTGLQANAPVESDATPADETSPLPADATAAPTDPAAEAPAPVAEATASETIEDVAHVNEPVAVPEASVVAAEEAAPAAEALPQPEAERVEVAQ</sequence>
<reference evidence="2" key="1">
    <citation type="journal article" date="2015" name="Int. J. Syst. Evol. Microbiol.">
        <title>Rhizobium oryzicola sp. nov., potential plant-growth-promoting endophytic bacteria isolated from rice roots.</title>
        <authorList>
            <person name="Zhang X.X."/>
            <person name="Gao J.S."/>
            <person name="Cao Y.H."/>
            <person name="Sheirdil R.A."/>
            <person name="Wang X.C."/>
            <person name="Zhang L."/>
        </authorList>
    </citation>
    <scope>NUCLEOTIDE SEQUENCE</scope>
    <source>
        <strain evidence="2">05753</strain>
    </source>
</reference>
<protein>
    <recommendedName>
        <fullName evidence="4">DUF2497 domain-containing protein</fullName>
    </recommendedName>
</protein>
<feature type="compositionally biased region" description="Low complexity" evidence="1">
    <location>
        <begin position="75"/>
        <end position="98"/>
    </location>
</feature>
<feature type="compositionally biased region" description="Low complexity" evidence="1">
    <location>
        <begin position="123"/>
        <end position="135"/>
    </location>
</feature>
<evidence type="ECO:0000256" key="1">
    <source>
        <dbReference type="SAM" id="MobiDB-lite"/>
    </source>
</evidence>
<reference evidence="2" key="2">
    <citation type="submission" date="2023-07" db="EMBL/GenBank/DDBJ databases">
        <authorList>
            <person name="Sun H."/>
        </authorList>
    </citation>
    <scope>NUCLEOTIDE SEQUENCE</scope>
    <source>
        <strain evidence="2">05753</strain>
    </source>
</reference>
<dbReference type="RefSeq" id="WP_302076562.1">
    <property type="nucleotide sequence ID" value="NZ_JAUKWQ010000002.1"/>
</dbReference>
<evidence type="ECO:0000313" key="3">
    <source>
        <dbReference type="Proteomes" id="UP001169006"/>
    </source>
</evidence>
<dbReference type="EMBL" id="JAUKWQ010000002">
    <property type="protein sequence ID" value="MDO1582424.1"/>
    <property type="molecule type" value="Genomic_DNA"/>
</dbReference>
<comment type="caution">
    <text evidence="2">The sequence shown here is derived from an EMBL/GenBank/DDBJ whole genome shotgun (WGS) entry which is preliminary data.</text>
</comment>
<evidence type="ECO:0000313" key="2">
    <source>
        <dbReference type="EMBL" id="MDO1582424.1"/>
    </source>
</evidence>
<accession>A0ABT8SWA1</accession>
<feature type="region of interest" description="Disordered" evidence="1">
    <location>
        <begin position="58"/>
        <end position="110"/>
    </location>
</feature>